<sequence length="255" mass="28929">MALPLCPCGSEKLYEECCYKKKDPSGKPLFFRGAMSGDEKGNWHPLPNIRLKVILVTHAVDKHRDFAQELAIKSNLPEKYHKDFVNDYGLFYQSYEHLLESLEKPSGGGVSFQTDSIEVRKYWRDFLFNGRVMLDFVGLHSKEALGLTQKIGGLNKKKFALLLTFLEKQGATDKRFLGVKVKLEPLKTDVLRFIDFRDREKTSGNTIAEFPVIDSEYGIVEGGKISLNGVGFNMVEFVKSSYNSIYKLTLILLGI</sequence>
<evidence type="ECO:0000313" key="1">
    <source>
        <dbReference type="EMBL" id="OGC79659.1"/>
    </source>
</evidence>
<gene>
    <name evidence="1" type="ORF">A3K01_02120</name>
</gene>
<reference evidence="1 2" key="1">
    <citation type="journal article" date="2016" name="Nat. Commun.">
        <title>Thousands of microbial genomes shed light on interconnected biogeochemical processes in an aquifer system.</title>
        <authorList>
            <person name="Anantharaman K."/>
            <person name="Brown C.T."/>
            <person name="Hug L.A."/>
            <person name="Sharon I."/>
            <person name="Castelle C.J."/>
            <person name="Probst A.J."/>
            <person name="Thomas B.C."/>
            <person name="Singh A."/>
            <person name="Wilkins M.J."/>
            <person name="Karaoz U."/>
            <person name="Brodie E.L."/>
            <person name="Williams K.H."/>
            <person name="Hubbard S.S."/>
            <person name="Banfield J.F."/>
        </authorList>
    </citation>
    <scope>NUCLEOTIDE SEQUENCE [LARGE SCALE GENOMIC DNA]</scope>
</reference>
<comment type="caution">
    <text evidence="1">The sequence shown here is derived from an EMBL/GenBank/DDBJ whole genome shotgun (WGS) entry which is preliminary data.</text>
</comment>
<proteinExistence type="predicted"/>
<dbReference type="AlphaFoldDB" id="A0A1F4XDC0"/>
<accession>A0A1F4XDC0</accession>
<evidence type="ECO:0000313" key="2">
    <source>
        <dbReference type="Proteomes" id="UP000177845"/>
    </source>
</evidence>
<dbReference type="EMBL" id="MEWJ01000042">
    <property type="protein sequence ID" value="OGC79659.1"/>
    <property type="molecule type" value="Genomic_DNA"/>
</dbReference>
<protein>
    <recommendedName>
        <fullName evidence="3">SEC-C domain-containing protein</fullName>
    </recommendedName>
</protein>
<name>A0A1F4XDC0_UNCKA</name>
<evidence type="ECO:0008006" key="3">
    <source>
        <dbReference type="Google" id="ProtNLM"/>
    </source>
</evidence>
<dbReference type="Proteomes" id="UP000177845">
    <property type="component" value="Unassembled WGS sequence"/>
</dbReference>
<organism evidence="1 2">
    <name type="scientific">candidate division WWE3 bacterium RIFOXYD1_FULL_43_17</name>
    <dbReference type="NCBI Taxonomy" id="1802652"/>
    <lineage>
        <taxon>Bacteria</taxon>
        <taxon>Katanobacteria</taxon>
    </lineage>
</organism>